<evidence type="ECO:0000256" key="4">
    <source>
        <dbReference type="ARBA" id="ARBA00022692"/>
    </source>
</evidence>
<evidence type="ECO:0000256" key="3">
    <source>
        <dbReference type="ARBA" id="ARBA00022475"/>
    </source>
</evidence>
<keyword evidence="4 7" id="KW-0812">Transmembrane</keyword>
<dbReference type="NCBIfam" id="TIGR03920">
    <property type="entry name" value="T7SS_EccD"/>
    <property type="match status" value="1"/>
</dbReference>
<evidence type="ECO:0000259" key="8">
    <source>
        <dbReference type="Pfam" id="PF19053"/>
    </source>
</evidence>
<feature type="transmembrane region" description="Helical" evidence="7">
    <location>
        <begin position="432"/>
        <end position="457"/>
    </location>
</feature>
<feature type="transmembrane region" description="Helical" evidence="7">
    <location>
        <begin position="208"/>
        <end position="227"/>
    </location>
</feature>
<keyword evidence="3" id="KW-1003">Cell membrane</keyword>
<accession>A0A919TLY5</accession>
<evidence type="ECO:0000256" key="6">
    <source>
        <dbReference type="ARBA" id="ARBA00023136"/>
    </source>
</evidence>
<feature type="transmembrane region" description="Helical" evidence="7">
    <location>
        <begin position="144"/>
        <end position="162"/>
    </location>
</feature>
<evidence type="ECO:0000256" key="2">
    <source>
        <dbReference type="ARBA" id="ARBA00006162"/>
    </source>
</evidence>
<gene>
    <name evidence="9" type="ORF">Asi03nite_52840</name>
</gene>
<comment type="subcellular location">
    <subcellularLocation>
        <location evidence="1">Cell membrane</location>
        <topology evidence="1">Multi-pass membrane protein</topology>
    </subcellularLocation>
</comment>
<evidence type="ECO:0000313" key="9">
    <source>
        <dbReference type="EMBL" id="GIF07746.1"/>
    </source>
</evidence>
<feature type="transmembrane region" description="Helical" evidence="7">
    <location>
        <begin position="232"/>
        <end position="251"/>
    </location>
</feature>
<reference evidence="9" key="1">
    <citation type="submission" date="2021-01" db="EMBL/GenBank/DDBJ databases">
        <title>Whole genome shotgun sequence of Actinoplanes siamensis NBRC 109076.</title>
        <authorList>
            <person name="Komaki H."/>
            <person name="Tamura T."/>
        </authorList>
    </citation>
    <scope>NUCLEOTIDE SEQUENCE</scope>
    <source>
        <strain evidence="9">NBRC 109076</strain>
    </source>
</reference>
<dbReference type="RefSeq" id="WP_203683133.1">
    <property type="nucleotide sequence ID" value="NZ_BOMW01000053.1"/>
</dbReference>
<feature type="transmembrane region" description="Helical" evidence="7">
    <location>
        <begin position="399"/>
        <end position="420"/>
    </location>
</feature>
<feature type="domain" description="EccD-like transmembrane" evidence="8">
    <location>
        <begin position="116"/>
        <end position="459"/>
    </location>
</feature>
<keyword evidence="10" id="KW-1185">Reference proteome</keyword>
<feature type="transmembrane region" description="Helical" evidence="7">
    <location>
        <begin position="346"/>
        <end position="362"/>
    </location>
</feature>
<organism evidence="9 10">
    <name type="scientific">Actinoplanes siamensis</name>
    <dbReference type="NCBI Taxonomy" id="1223317"/>
    <lineage>
        <taxon>Bacteria</taxon>
        <taxon>Bacillati</taxon>
        <taxon>Actinomycetota</taxon>
        <taxon>Actinomycetes</taxon>
        <taxon>Micromonosporales</taxon>
        <taxon>Micromonosporaceae</taxon>
        <taxon>Actinoplanes</taxon>
    </lineage>
</organism>
<dbReference type="InterPro" id="IPR044049">
    <property type="entry name" value="EccD_transm"/>
</dbReference>
<evidence type="ECO:0000313" key="10">
    <source>
        <dbReference type="Proteomes" id="UP000629619"/>
    </source>
</evidence>
<comment type="caution">
    <text evidence="9">The sequence shown here is derived from an EMBL/GenBank/DDBJ whole genome shotgun (WGS) entry which is preliminary data.</text>
</comment>
<keyword evidence="6 7" id="KW-0472">Membrane</keyword>
<feature type="transmembrane region" description="Helical" evidence="7">
    <location>
        <begin position="374"/>
        <end position="393"/>
    </location>
</feature>
<sequence length="462" mass="45810">MSTGLARVTISAPQRRVDVALPEHVPLAELLPDVLRHAGEDLADLGERHGGWVLRRSDGVPLEVGRGLHQQGVRDGEVLHLRPAGDDWPELEYDDVVEAVAEGARRRGGVWTPAATRVTALTAAGIVFTLGLFALLTADPRGGGAGWSGLGAAALLTLAATIASRAYGAAATGVFLGTFALLYAFTGAAALTAAAGAGGTRLTGGPELLAGSAAALLTAVLCGAGVAAGTRVFTAGVTAGGLGVLTAPAGLAGGPAAGAATLLAVLACGISVLPVLAIVLGRTPAPPAAPPEPSGAALDAVRRRPDPETVFDAVRRTDELLAGLLLGHAVLMAGASAALAGTRSPAARVLLMAGGLAVLLRSRLFRARRQRLPLLAGGLAAFTALAADLLGTAPAAARPVVTVGCVALGLLVAAAGVAWARRPPPAWPGRPADVLDVVATVSVIPAACWAAGLYAAVGGITL</sequence>
<dbReference type="InterPro" id="IPR024962">
    <property type="entry name" value="YukD-like"/>
</dbReference>
<dbReference type="Pfam" id="PF19053">
    <property type="entry name" value="EccD"/>
    <property type="match status" value="1"/>
</dbReference>
<evidence type="ECO:0000256" key="1">
    <source>
        <dbReference type="ARBA" id="ARBA00004651"/>
    </source>
</evidence>
<feature type="transmembrane region" description="Helical" evidence="7">
    <location>
        <begin position="174"/>
        <end position="196"/>
    </location>
</feature>
<comment type="similarity">
    <text evidence="2">Belongs to the EccD/Snm4 family.</text>
</comment>
<feature type="transmembrane region" description="Helical" evidence="7">
    <location>
        <begin position="114"/>
        <end position="138"/>
    </location>
</feature>
<dbReference type="EMBL" id="BOMW01000053">
    <property type="protein sequence ID" value="GIF07746.1"/>
    <property type="molecule type" value="Genomic_DNA"/>
</dbReference>
<evidence type="ECO:0000256" key="5">
    <source>
        <dbReference type="ARBA" id="ARBA00022989"/>
    </source>
</evidence>
<dbReference type="Proteomes" id="UP000629619">
    <property type="component" value="Unassembled WGS sequence"/>
</dbReference>
<feature type="transmembrane region" description="Helical" evidence="7">
    <location>
        <begin position="320"/>
        <end position="340"/>
    </location>
</feature>
<dbReference type="Pfam" id="PF08817">
    <property type="entry name" value="YukD"/>
    <property type="match status" value="1"/>
</dbReference>
<dbReference type="InterPro" id="IPR006707">
    <property type="entry name" value="T7SS_EccD"/>
</dbReference>
<name>A0A919TLY5_9ACTN</name>
<dbReference type="PIRSF" id="PIRSF017804">
    <property type="entry name" value="Secretion_EccD1"/>
    <property type="match status" value="1"/>
</dbReference>
<protein>
    <recommendedName>
        <fullName evidence="8">EccD-like transmembrane domain-containing protein</fullName>
    </recommendedName>
</protein>
<dbReference type="GO" id="GO:0005886">
    <property type="term" value="C:plasma membrane"/>
    <property type="evidence" value="ECO:0007669"/>
    <property type="project" value="UniProtKB-SubCell"/>
</dbReference>
<evidence type="ECO:0000256" key="7">
    <source>
        <dbReference type="SAM" id="Phobius"/>
    </source>
</evidence>
<feature type="transmembrane region" description="Helical" evidence="7">
    <location>
        <begin position="257"/>
        <end position="280"/>
    </location>
</feature>
<proteinExistence type="inferred from homology"/>
<keyword evidence="5 7" id="KW-1133">Transmembrane helix</keyword>
<dbReference type="Gene3D" id="3.10.20.90">
    <property type="entry name" value="Phosphatidylinositol 3-kinase Catalytic Subunit, Chain A, domain 1"/>
    <property type="match status" value="1"/>
</dbReference>
<dbReference type="AlphaFoldDB" id="A0A919TLY5"/>